<gene>
    <name evidence="2" type="ORF">LDBPK_030840</name>
</gene>
<feature type="region of interest" description="Disordered" evidence="1">
    <location>
        <begin position="185"/>
        <end position="213"/>
    </location>
</feature>
<evidence type="ECO:0000313" key="3">
    <source>
        <dbReference type="Proteomes" id="UP000008980"/>
    </source>
</evidence>
<name>E9B7V4_LEIDO</name>
<dbReference type="PhylomeDB" id="E9B7V4"/>
<dbReference type="RefSeq" id="XP_003858051.1">
    <property type="nucleotide sequence ID" value="XM_003858003.1"/>
</dbReference>
<feature type="compositionally biased region" description="Low complexity" evidence="1">
    <location>
        <begin position="6"/>
        <end position="39"/>
    </location>
</feature>
<protein>
    <submittedName>
        <fullName evidence="2">Uncharacterized protein</fullName>
    </submittedName>
</protein>
<feature type="region of interest" description="Disordered" evidence="1">
    <location>
        <begin position="958"/>
        <end position="987"/>
    </location>
</feature>
<reference evidence="2 3" key="1">
    <citation type="journal article" date="2011" name="Genome Res.">
        <title>Whole genome sequencing of multiple Leishmania donovani clinical isolates provides insights into population structure and mechanisms of drug resistance.</title>
        <authorList>
            <person name="Downing T."/>
            <person name="Imamura H."/>
            <person name="Decuypere S."/>
            <person name="Clark T.G."/>
            <person name="Coombs G.H."/>
            <person name="Cotton J.A."/>
            <person name="Hilley J.D."/>
            <person name="de Doncker S."/>
            <person name="Maes I."/>
            <person name="Mottram J.C."/>
            <person name="Quail M.A."/>
            <person name="Rijal S."/>
            <person name="Sanders M."/>
            <person name="Schonian G."/>
            <person name="Stark O."/>
            <person name="Sundar S."/>
            <person name="Vanaerschot M."/>
            <person name="Hertz-Fowler C."/>
            <person name="Dujardin J.C."/>
            <person name="Berriman M."/>
        </authorList>
    </citation>
    <scope>NUCLEOTIDE SEQUENCE [LARGE SCALE GENOMIC DNA]</scope>
    <source>
        <strain evidence="2 3">BPK282A1</strain>
    </source>
</reference>
<dbReference type="KEGG" id="ldo:LDBPK_030840"/>
<dbReference type="EMBL" id="FR799590">
    <property type="protein sequence ID" value="CBZ31327.1"/>
    <property type="molecule type" value="Genomic_DNA"/>
</dbReference>
<evidence type="ECO:0000313" key="2">
    <source>
        <dbReference type="EMBL" id="CBZ31327.1"/>
    </source>
</evidence>
<dbReference type="VEuPathDB" id="TriTrypDB:LdBPK_030840.1"/>
<feature type="compositionally biased region" description="Basic and acidic residues" evidence="1">
    <location>
        <begin position="495"/>
        <end position="510"/>
    </location>
</feature>
<feature type="region of interest" description="Disordered" evidence="1">
    <location>
        <begin position="475"/>
        <end position="518"/>
    </location>
</feature>
<reference evidence="3" key="2">
    <citation type="submission" date="2011-02" db="EMBL/GenBank/DDBJ databases">
        <title>Whole genome sequencing of Leishmania donovani clinical lines reveals dynamic variation related to drug resistance.</title>
        <authorList>
            <person name="Downing T."/>
            <person name="Imamura H."/>
            <person name="Sanders M."/>
            <person name="Decuypere S."/>
            <person name="Hertz-Fowler C."/>
            <person name="Clark T.G."/>
            <person name="Rijal S."/>
            <person name="Sundar S."/>
            <person name="Quail M.A."/>
            <person name="De Doncker S."/>
            <person name="Maes I."/>
            <person name="Vanaerschot M."/>
            <person name="Stark O."/>
            <person name="Schonian G."/>
            <person name="Dujardin J.C."/>
            <person name="Berriman M."/>
        </authorList>
    </citation>
    <scope>NUCLEOTIDE SEQUENCE [LARGE SCALE GENOMIC DNA]</scope>
    <source>
        <strain evidence="3">BPK282A1</strain>
    </source>
</reference>
<accession>E9B7V4</accession>
<dbReference type="OMA" id="RDTRLWM"/>
<feature type="region of interest" description="Disordered" evidence="1">
    <location>
        <begin position="1"/>
        <end position="39"/>
    </location>
</feature>
<proteinExistence type="predicted"/>
<sequence length="1542" mass="164175">MKSSRSHVSSSPPRERPLPSSSAEPGAAGDPAATATTAATSLLSRLQRVATTGPHAAVEDAELSELPLLWAAIESSVSMATAAALSSCAPSSASTSPVAVADTLHEGPHARFIKETTAMLWGGDYPSWMVQQWVRLGDVEDDEEDGSTDEAAVAVEPGGSSATGVANVETAAATALGREEIEGTHGESFVEPQLSGQGAPLPHPPPSRHSEAERVEAAASAVVSSSNAPVPVPSPSWTFMMQQALEALQLRLPLHHDYPPPQLQLASTGEAPVTTLAEHLVQDAPLLWLRYLLVPMYTQWTQQRAAAPPAVGAAATTTTAPIPSSSSSRSATTVLERDGSVTMHELLGALGKASVREALRKEQSWSDDLVQLVAAAAAAPPSDASATLKALNGRQAAMRDQQRQHTGEMLYFTGALAKAAQSFMVLGQGSYAILACLIIRLLGRARAAWAEWASSLTEADVQRAAQVVYRCGGHETRADCDSSSSSSVMAEDNAEEKAPAEKRIRVEPPPRRSAPRSGVPRITAVESFAALRAAVSSAAQRQAHLVWRCWYVLHGYYGADLYTSEVLARALEEEDLEKAGVRRLAAAQQAHWRRLRLAADVKQHALSETHWLWCSTLLASVETTLMAALSEKRADEHAPVGACASAFTTAVTDAPPACATELLYRRLLEGTVRAFTAELRDTLRVYGEAALALRSGGLHSSTFTVPSALQTVAHNVVALQDAFSQCLAASLEHAPAAAMGPHQRKSGLHTQAGVYLWQLYPTLLRVQVPEEASWMSTTGTEQAGDTLGASGSAEVAAGSFSAQFHRHWRRRGRHLSAVMTDAFHCMEQALTHGRRRATSPSLLPLSSSTAAPITATAPVSKTCDGSGGASDDVRGRNDADDGAATARFLAALVHSPAGEFAASSSSASNDTWTAALCDIAADFYAVYDQSCFFILRPERQRLFTLSVRRLYHLLMGPPDGSSAGSSPSRAAASRSATKTTPPPPQQPLVCLLRRDTRLWMLLTHGVLLQLERRGRVAREDEALLASYLLPLMTLLGSRQHDGEVERGSADRSLPYIATEASPVWADTAVAEDILLLLASGLASLPWNLEEVYVTVQRHTALCLRHCTRHQGRLSANGAATVTEMAAWFGAAELASTSAPPASSATAVASPWDFSGLAEVGSLAARSGGGAAALARETAQIDAQCRRDNPLLAHRGDEAASAFAAADAHNPTLTALPCLSEDAMDARFAAALARHGRLASASLASAPCGLLMVVGAYRSCGRALHGLRAALEEQHRMAREDEVGEFVGRTVTFCTSEDITAFRALVTTVHSCVFGYACQPRGLLRLWLGYLQHLFDCVVPRSSASSSSGDPLCTEGEDTLVLMPSSWQRRHHITTLFGARVHRTGWRALQHDGEPASQTRLREVLGECLANLMLLPYSHTRGDADRSENDAAMSTVASEHKGAAAATQAILQRTLPHTVLEILCELLRIPVEGNRDSASYREKVAAVDAGGKAIEKSFLGLAGLLAFLRRLELLVVPGSLQDRRLVHMLRRVYEAADAAALGI</sequence>
<organism evidence="2 3">
    <name type="scientific">Leishmania donovani</name>
    <dbReference type="NCBI Taxonomy" id="5661"/>
    <lineage>
        <taxon>Eukaryota</taxon>
        <taxon>Discoba</taxon>
        <taxon>Euglenozoa</taxon>
        <taxon>Kinetoplastea</taxon>
        <taxon>Metakinetoplastina</taxon>
        <taxon>Trypanosomatida</taxon>
        <taxon>Trypanosomatidae</taxon>
        <taxon>Leishmaniinae</taxon>
        <taxon>Leishmania</taxon>
    </lineage>
</organism>
<dbReference type="GeneID" id="13390104"/>
<evidence type="ECO:0000256" key="1">
    <source>
        <dbReference type="SAM" id="MobiDB-lite"/>
    </source>
</evidence>
<dbReference type="Proteomes" id="UP000008980">
    <property type="component" value="Chromosome 3"/>
</dbReference>
<feature type="compositionally biased region" description="Low complexity" evidence="1">
    <location>
        <begin position="958"/>
        <end position="979"/>
    </location>
</feature>